<sequence length="122" mass="14544">MFIYYKKQITCYLVVYQSRECSQTSIDLFLKAIHEELCWYYDHWFQVDDTMFWTQVAPELPKNGGIPMLYCLCDEPKLAYGLAKRKETGYAYVLDRRGERIKESPPEGVLIDGRRFCFITMR</sequence>
<name>A0A1I7X9N2_HETBA</name>
<keyword evidence="1" id="KW-1185">Reference proteome</keyword>
<accession>A0A1I7X9N2</accession>
<evidence type="ECO:0000313" key="2">
    <source>
        <dbReference type="WBParaSite" id="Hba_14296"/>
    </source>
</evidence>
<proteinExistence type="predicted"/>
<dbReference type="Proteomes" id="UP000095283">
    <property type="component" value="Unplaced"/>
</dbReference>
<evidence type="ECO:0000313" key="1">
    <source>
        <dbReference type="Proteomes" id="UP000095283"/>
    </source>
</evidence>
<reference evidence="2" key="1">
    <citation type="submission" date="2016-11" db="UniProtKB">
        <authorList>
            <consortium name="WormBaseParasite"/>
        </authorList>
    </citation>
    <scope>IDENTIFICATION</scope>
</reference>
<dbReference type="AlphaFoldDB" id="A0A1I7X9N2"/>
<protein>
    <submittedName>
        <fullName evidence="2">Myotubularin phosphatase domain-containing protein</fullName>
    </submittedName>
</protein>
<organism evidence="1 2">
    <name type="scientific">Heterorhabditis bacteriophora</name>
    <name type="common">Entomopathogenic nematode worm</name>
    <dbReference type="NCBI Taxonomy" id="37862"/>
    <lineage>
        <taxon>Eukaryota</taxon>
        <taxon>Metazoa</taxon>
        <taxon>Ecdysozoa</taxon>
        <taxon>Nematoda</taxon>
        <taxon>Chromadorea</taxon>
        <taxon>Rhabditida</taxon>
        <taxon>Rhabditina</taxon>
        <taxon>Rhabditomorpha</taxon>
        <taxon>Strongyloidea</taxon>
        <taxon>Heterorhabditidae</taxon>
        <taxon>Heterorhabditis</taxon>
    </lineage>
</organism>
<dbReference type="WBParaSite" id="Hba_14296">
    <property type="protein sequence ID" value="Hba_14296"/>
    <property type="gene ID" value="Hba_14296"/>
</dbReference>